<dbReference type="SUPFAM" id="SSF141371">
    <property type="entry name" value="PilZ domain-like"/>
    <property type="match status" value="1"/>
</dbReference>
<dbReference type="Gene3D" id="2.40.10.220">
    <property type="entry name" value="predicted glycosyltransferase like domains"/>
    <property type="match status" value="1"/>
</dbReference>
<protein>
    <recommendedName>
        <fullName evidence="3">PilZ domain-containing protein</fullName>
    </recommendedName>
</protein>
<evidence type="ECO:0008006" key="3">
    <source>
        <dbReference type="Google" id="ProtNLM"/>
    </source>
</evidence>
<gene>
    <name evidence="1" type="ORF">SAMN02745220_01852</name>
</gene>
<dbReference type="AlphaFoldDB" id="A0A1M7Y4Z2"/>
<dbReference type="Proteomes" id="UP000184603">
    <property type="component" value="Unassembled WGS sequence"/>
</dbReference>
<name>A0A1M7Y4Z2_9BACT</name>
<evidence type="ECO:0000313" key="1">
    <source>
        <dbReference type="EMBL" id="SHO47389.1"/>
    </source>
</evidence>
<dbReference type="RefSeq" id="WP_073613166.1">
    <property type="nucleotide sequence ID" value="NZ_FRFE01000007.1"/>
</dbReference>
<organism evidence="1 2">
    <name type="scientific">Desulfopila aestuarii DSM 18488</name>
    <dbReference type="NCBI Taxonomy" id="1121416"/>
    <lineage>
        <taxon>Bacteria</taxon>
        <taxon>Pseudomonadati</taxon>
        <taxon>Thermodesulfobacteriota</taxon>
        <taxon>Desulfobulbia</taxon>
        <taxon>Desulfobulbales</taxon>
        <taxon>Desulfocapsaceae</taxon>
        <taxon>Desulfopila</taxon>
    </lineage>
</organism>
<dbReference type="OrthoDB" id="5431523at2"/>
<reference evidence="1 2" key="1">
    <citation type="submission" date="2016-12" db="EMBL/GenBank/DDBJ databases">
        <authorList>
            <person name="Song W.-J."/>
            <person name="Kurnit D.M."/>
        </authorList>
    </citation>
    <scope>NUCLEOTIDE SEQUENCE [LARGE SCALE GENOMIC DNA]</scope>
    <source>
        <strain evidence="1 2">DSM 18488</strain>
    </source>
</reference>
<proteinExistence type="predicted"/>
<accession>A0A1M7Y4Z2</accession>
<sequence>MDKRKHPRIPIRGLSADISDGKGFFTGTVMDISRFGMSLNHIPKTLDASADILSVIIDGQGNHFKLLVRQKWETDTGQTKTIGGQIENSPWDWTEFILQIEPDKDDIWG</sequence>
<dbReference type="EMBL" id="FRFE01000007">
    <property type="protein sequence ID" value="SHO47389.1"/>
    <property type="molecule type" value="Genomic_DNA"/>
</dbReference>
<evidence type="ECO:0000313" key="2">
    <source>
        <dbReference type="Proteomes" id="UP000184603"/>
    </source>
</evidence>
<keyword evidence="2" id="KW-1185">Reference proteome</keyword>